<protein>
    <submittedName>
        <fullName evidence="1">Uncharacterized protein</fullName>
    </submittedName>
</protein>
<dbReference type="AlphaFoldDB" id="A0A2T6BAW9"/>
<reference evidence="1 2" key="1">
    <citation type="submission" date="2018-04" db="EMBL/GenBank/DDBJ databases">
        <title>Genomic Encyclopedia of Archaeal and Bacterial Type Strains, Phase II (KMG-II): from individual species to whole genera.</title>
        <authorList>
            <person name="Goeker M."/>
        </authorList>
    </citation>
    <scope>NUCLEOTIDE SEQUENCE [LARGE SCALE GENOMIC DNA]</scope>
    <source>
        <strain evidence="1 2">DSM 21823</strain>
    </source>
</reference>
<keyword evidence="2" id="KW-1185">Reference proteome</keyword>
<dbReference type="EMBL" id="QBKP01000001">
    <property type="protein sequence ID" value="PTX53221.1"/>
    <property type="molecule type" value="Genomic_DNA"/>
</dbReference>
<evidence type="ECO:0000313" key="1">
    <source>
        <dbReference type="EMBL" id="PTX53221.1"/>
    </source>
</evidence>
<dbReference type="Proteomes" id="UP000244224">
    <property type="component" value="Unassembled WGS sequence"/>
</dbReference>
<evidence type="ECO:0000313" key="2">
    <source>
        <dbReference type="Proteomes" id="UP000244224"/>
    </source>
</evidence>
<proteinExistence type="predicted"/>
<name>A0A2T6BAW9_9RHOB</name>
<comment type="caution">
    <text evidence="1">The sequence shown here is derived from an EMBL/GenBank/DDBJ whole genome shotgun (WGS) entry which is preliminary data.</text>
</comment>
<accession>A0A2T6BAW9</accession>
<gene>
    <name evidence="1" type="ORF">C8N34_101133</name>
</gene>
<sequence>MTGDFRPFWHKIEVFPNFLRRICLSRSTSHGYSGFSGGAIGSLPVFKLKA</sequence>
<organism evidence="1 2">
    <name type="scientific">Gemmobacter caeni</name>
    <dbReference type="NCBI Taxonomy" id="589035"/>
    <lineage>
        <taxon>Bacteria</taxon>
        <taxon>Pseudomonadati</taxon>
        <taxon>Pseudomonadota</taxon>
        <taxon>Alphaproteobacteria</taxon>
        <taxon>Rhodobacterales</taxon>
        <taxon>Paracoccaceae</taxon>
        <taxon>Gemmobacter</taxon>
    </lineage>
</organism>